<feature type="compositionally biased region" description="Basic and acidic residues" evidence="7">
    <location>
        <begin position="324"/>
        <end position="335"/>
    </location>
</feature>
<reference evidence="10 11" key="1">
    <citation type="submission" date="2018-11" db="EMBL/GenBank/DDBJ databases">
        <title>Genome sequence of Saitozyma podzolica DSM 27192.</title>
        <authorList>
            <person name="Aliyu H."/>
            <person name="Gorte O."/>
            <person name="Ochsenreither K."/>
        </authorList>
    </citation>
    <scope>NUCLEOTIDE SEQUENCE [LARGE SCALE GENOMIC DNA]</scope>
    <source>
        <strain evidence="10 11">DSM 27192</strain>
    </source>
</reference>
<evidence type="ECO:0000256" key="2">
    <source>
        <dbReference type="ARBA" id="ARBA00025711"/>
    </source>
</evidence>
<evidence type="ECO:0000256" key="7">
    <source>
        <dbReference type="SAM" id="MobiDB-lite"/>
    </source>
</evidence>
<dbReference type="EMBL" id="RSCD01000002">
    <property type="protein sequence ID" value="RSH94488.1"/>
    <property type="molecule type" value="Genomic_DNA"/>
</dbReference>
<comment type="caution">
    <text evidence="10">The sequence shown here is derived from an EMBL/GenBank/DDBJ whole genome shotgun (WGS) entry which is preliminary data.</text>
</comment>
<dbReference type="InterPro" id="IPR029045">
    <property type="entry name" value="ClpP/crotonase-like_dom_sf"/>
</dbReference>
<comment type="similarity">
    <text evidence="1">Belongs to the AccD/PCCB family.</text>
</comment>
<dbReference type="EC" id="6.4.1.4" evidence="3"/>
<dbReference type="Proteomes" id="UP000279259">
    <property type="component" value="Unassembled WGS sequence"/>
</dbReference>
<dbReference type="OrthoDB" id="439921at2759"/>
<evidence type="ECO:0000256" key="3">
    <source>
        <dbReference type="ARBA" id="ARBA00026116"/>
    </source>
</evidence>
<proteinExistence type="inferred from homology"/>
<name>A0A427YTM3_9TREE</name>
<evidence type="ECO:0000259" key="8">
    <source>
        <dbReference type="PROSITE" id="PS50980"/>
    </source>
</evidence>
<dbReference type="GO" id="GO:1905202">
    <property type="term" value="C:methylcrotonoyl-CoA carboxylase complex"/>
    <property type="evidence" value="ECO:0007669"/>
    <property type="project" value="TreeGrafter"/>
</dbReference>
<keyword evidence="11" id="KW-1185">Reference proteome</keyword>
<dbReference type="PANTHER" id="PTHR22855:SF13">
    <property type="entry name" value="METHYLCROTONOYL-COA CARBOXYLASE BETA CHAIN, MITOCHONDRIAL"/>
    <property type="match status" value="1"/>
</dbReference>
<evidence type="ECO:0000259" key="9">
    <source>
        <dbReference type="PROSITE" id="PS50989"/>
    </source>
</evidence>
<evidence type="ECO:0000313" key="10">
    <source>
        <dbReference type="EMBL" id="RSH94488.1"/>
    </source>
</evidence>
<dbReference type="UniPathway" id="UPA00363">
    <property type="reaction ID" value="UER00861"/>
</dbReference>
<accession>A0A427YTM3</accession>
<dbReference type="InterPro" id="IPR045190">
    <property type="entry name" value="MCCB/AccD1-like"/>
</dbReference>
<evidence type="ECO:0000256" key="4">
    <source>
        <dbReference type="ARBA" id="ARBA00031237"/>
    </source>
</evidence>
<comment type="catalytic activity">
    <reaction evidence="6">
        <text>3-methylbut-2-enoyl-CoA + hydrogencarbonate + ATP = 3-methyl-(2E)-glutaconyl-CoA + ADP + phosphate + H(+)</text>
        <dbReference type="Rhea" id="RHEA:13589"/>
        <dbReference type="ChEBI" id="CHEBI:15378"/>
        <dbReference type="ChEBI" id="CHEBI:17544"/>
        <dbReference type="ChEBI" id="CHEBI:30616"/>
        <dbReference type="ChEBI" id="CHEBI:43474"/>
        <dbReference type="ChEBI" id="CHEBI:57344"/>
        <dbReference type="ChEBI" id="CHEBI:57346"/>
        <dbReference type="ChEBI" id="CHEBI:456216"/>
        <dbReference type="EC" id="6.4.1.4"/>
    </reaction>
</comment>
<evidence type="ECO:0000256" key="5">
    <source>
        <dbReference type="ARBA" id="ARBA00031404"/>
    </source>
</evidence>
<feature type="domain" description="CoA carboxyltransferase C-terminal" evidence="9">
    <location>
        <begin position="338"/>
        <end position="571"/>
    </location>
</feature>
<evidence type="ECO:0000313" key="11">
    <source>
        <dbReference type="Proteomes" id="UP000279259"/>
    </source>
</evidence>
<dbReference type="GO" id="GO:0006552">
    <property type="term" value="P:L-leucine catabolic process"/>
    <property type="evidence" value="ECO:0007669"/>
    <property type="project" value="UniProtKB-UniPathway"/>
</dbReference>
<dbReference type="GO" id="GO:0004485">
    <property type="term" value="F:methylcrotonoyl-CoA carboxylase activity"/>
    <property type="evidence" value="ECO:0007669"/>
    <property type="project" value="UniProtKB-EC"/>
</dbReference>
<comment type="pathway">
    <text evidence="2">Amino-acid degradation; L-leucine degradation; (S)-3-hydroxy-3-methylglutaryl-CoA from 3-isovaleryl-CoA: step 2/3.</text>
</comment>
<dbReference type="PROSITE" id="PS50989">
    <property type="entry name" value="COA_CT_CTER"/>
    <property type="match status" value="1"/>
</dbReference>
<dbReference type="Pfam" id="PF01039">
    <property type="entry name" value="Carboxyl_trans"/>
    <property type="match status" value="1"/>
</dbReference>
<dbReference type="PROSITE" id="PS50980">
    <property type="entry name" value="COA_CT_NTER"/>
    <property type="match status" value="1"/>
</dbReference>
<dbReference type="FunFam" id="3.90.226.10:FF:000004">
    <property type="entry name" value="Methylcrotonoyl-CoA carboxylase beta chain"/>
    <property type="match status" value="1"/>
</dbReference>
<dbReference type="STRING" id="1890683.A0A427YTM3"/>
<sequence length="602" mass="64344">MTALSLRARPLLPRPFPHVALRRTLIAQPPHPLIPPRPLPTTLRPNSDEARSNREAMRAAVGELDALRAKAREGGGAKVLERWKSRGKGKLSARERVNALLDPSSPFLELSSLAAHEVYPDPLPGAGLITGIGTVAGRKCMIVANDPTVKGGAYHPLTVKKHLRAQEIALENRLPCVYLVESGGAALPYQSEVFPDHDHFGRIFYNMARMSGLGIPQISVVHGISVAGGAYMPAMSDVVIIVKASGSFRIGLDPNQGRIFLAGPPLVKAATGEIVDEETLGGGEMHTSVSGVADNLATSDAHAIRLAREAVQDLGDASPSRPDSVQREKPKEIKAPVHPSSELESVVPADPRQSYDIREVIARVTDGSEFREFKQEYGKTVITGFAEIHGHTVGIVANAGVLLSPSALKATHFIQLCSQRGIPLVFLVNISGYMVGEKAERGGIAKDGAKMVRAVARAKVPKFTVIVGGSYGAGNYGMCGRAYSPRFLWMWPNAKICVMGPDQLSSVMQTVSGKRDDADAESRFKDLRTRIEGESTALYSTARLWDDGIINPEDTRDVLGLGLELAAEERASRQATGSVAGSGSRGEIGADGDAGGWGVFRM</sequence>
<dbReference type="SUPFAM" id="SSF52096">
    <property type="entry name" value="ClpP/crotonase"/>
    <property type="match status" value="2"/>
</dbReference>
<dbReference type="AlphaFoldDB" id="A0A427YTM3"/>
<dbReference type="FunFam" id="3.90.226.10:FF:000046">
    <property type="entry name" value="Geranyl-CoA carboxylase beta subunit"/>
    <property type="match status" value="1"/>
</dbReference>
<feature type="compositionally biased region" description="Pro residues" evidence="7">
    <location>
        <begin position="29"/>
        <end position="39"/>
    </location>
</feature>
<evidence type="ECO:0000256" key="1">
    <source>
        <dbReference type="ARBA" id="ARBA00006102"/>
    </source>
</evidence>
<dbReference type="Gene3D" id="3.90.226.10">
    <property type="entry name" value="2-enoyl-CoA Hydratase, Chain A, domain 1"/>
    <property type="match status" value="2"/>
</dbReference>
<dbReference type="PANTHER" id="PTHR22855">
    <property type="entry name" value="ACETYL, PROPIONYL, PYRUVATE, AND GLUTACONYL CARBOXYLASE-RELATED"/>
    <property type="match status" value="1"/>
</dbReference>
<dbReference type="InterPro" id="IPR034733">
    <property type="entry name" value="AcCoA_carboxyl_beta"/>
</dbReference>
<dbReference type="InterPro" id="IPR011763">
    <property type="entry name" value="COA_CT_C"/>
</dbReference>
<dbReference type="InterPro" id="IPR011762">
    <property type="entry name" value="COA_CT_N"/>
</dbReference>
<feature type="domain" description="CoA carboxyltransferase N-terminal" evidence="8">
    <location>
        <begin position="57"/>
        <end position="326"/>
    </location>
</feature>
<organism evidence="10 11">
    <name type="scientific">Saitozyma podzolica</name>
    <dbReference type="NCBI Taxonomy" id="1890683"/>
    <lineage>
        <taxon>Eukaryota</taxon>
        <taxon>Fungi</taxon>
        <taxon>Dikarya</taxon>
        <taxon>Basidiomycota</taxon>
        <taxon>Agaricomycotina</taxon>
        <taxon>Tremellomycetes</taxon>
        <taxon>Tremellales</taxon>
        <taxon>Trimorphomycetaceae</taxon>
        <taxon>Saitozyma</taxon>
    </lineage>
</organism>
<protein>
    <recommendedName>
        <fullName evidence="3">methylcrotonoyl-CoA carboxylase</fullName>
        <ecNumber evidence="3">6.4.1.4</ecNumber>
    </recommendedName>
    <alternativeName>
        <fullName evidence="5">3-methylcrotonyl-CoA carboxylase 2</fullName>
    </alternativeName>
    <alternativeName>
        <fullName evidence="4">3-methylcrotonyl-CoA:carbon dioxide ligase subunit beta</fullName>
    </alternativeName>
</protein>
<feature type="region of interest" description="Disordered" evidence="7">
    <location>
        <begin position="29"/>
        <end position="51"/>
    </location>
</feature>
<evidence type="ECO:0000256" key="6">
    <source>
        <dbReference type="ARBA" id="ARBA00052347"/>
    </source>
</evidence>
<dbReference type="GO" id="GO:0005739">
    <property type="term" value="C:mitochondrion"/>
    <property type="evidence" value="ECO:0007669"/>
    <property type="project" value="TreeGrafter"/>
</dbReference>
<feature type="region of interest" description="Disordered" evidence="7">
    <location>
        <begin position="312"/>
        <end position="349"/>
    </location>
</feature>
<gene>
    <name evidence="10" type="ORF">EHS25_004291</name>
</gene>